<keyword evidence="2 6" id="KW-0472">Membrane</keyword>
<dbReference type="OrthoDB" id="5801564at2"/>
<comment type="function">
    <text evidence="6">Together with LptD, is involved in the assembly of lipopolysaccharide (LPS) at the surface of the outer membrane. Required for the proper assembly of LptD. Binds LPS and may serve as the LPS recognition site at the outer membrane.</text>
</comment>
<dbReference type="HAMAP" id="MF_01186">
    <property type="entry name" value="LPS_assembly_LptE"/>
    <property type="match status" value="1"/>
</dbReference>
<proteinExistence type="inferred from homology"/>
<dbReference type="Pfam" id="PF04390">
    <property type="entry name" value="LptE"/>
    <property type="match status" value="1"/>
</dbReference>
<evidence type="ECO:0000256" key="1">
    <source>
        <dbReference type="ARBA" id="ARBA00022729"/>
    </source>
</evidence>
<evidence type="ECO:0000256" key="7">
    <source>
        <dbReference type="SAM" id="SignalP"/>
    </source>
</evidence>
<dbReference type="GO" id="GO:1990351">
    <property type="term" value="C:transporter complex"/>
    <property type="evidence" value="ECO:0007669"/>
    <property type="project" value="TreeGrafter"/>
</dbReference>
<comment type="similarity">
    <text evidence="6">Belongs to the LptE lipoprotein family.</text>
</comment>
<dbReference type="PANTHER" id="PTHR38098:SF1">
    <property type="entry name" value="LPS-ASSEMBLY LIPOPROTEIN LPTE"/>
    <property type="match status" value="1"/>
</dbReference>
<dbReference type="EMBL" id="SMFT01000001">
    <property type="protein sequence ID" value="TCK01971.1"/>
    <property type="molecule type" value="Genomic_DNA"/>
</dbReference>
<protein>
    <recommendedName>
        <fullName evidence="6">LPS-assembly lipoprotein LptE</fullName>
    </recommendedName>
</protein>
<organism evidence="8 9">
    <name type="scientific">Volucribacter psittacicida</name>
    <dbReference type="NCBI Taxonomy" id="203482"/>
    <lineage>
        <taxon>Bacteria</taxon>
        <taxon>Pseudomonadati</taxon>
        <taxon>Pseudomonadota</taxon>
        <taxon>Gammaproteobacteria</taxon>
        <taxon>Pasteurellales</taxon>
        <taxon>Pasteurellaceae</taxon>
        <taxon>Volucribacter</taxon>
    </lineage>
</organism>
<dbReference type="PANTHER" id="PTHR38098">
    <property type="entry name" value="LPS-ASSEMBLY LIPOPROTEIN LPTE"/>
    <property type="match status" value="1"/>
</dbReference>
<dbReference type="RefSeq" id="WP_132689018.1">
    <property type="nucleotide sequence ID" value="NZ_SMFT01000001.1"/>
</dbReference>
<dbReference type="PROSITE" id="PS51257">
    <property type="entry name" value="PROKAR_LIPOPROTEIN"/>
    <property type="match status" value="1"/>
</dbReference>
<dbReference type="GO" id="GO:0009279">
    <property type="term" value="C:cell outer membrane"/>
    <property type="evidence" value="ECO:0007669"/>
    <property type="project" value="UniProtKB-SubCell"/>
</dbReference>
<dbReference type="GO" id="GO:0043165">
    <property type="term" value="P:Gram-negative-bacterium-type cell outer membrane assembly"/>
    <property type="evidence" value="ECO:0007669"/>
    <property type="project" value="UniProtKB-UniRule"/>
</dbReference>
<comment type="subcellular location">
    <subcellularLocation>
        <location evidence="6">Cell outer membrane</location>
        <topology evidence="6">Lipid-anchor</topology>
    </subcellularLocation>
</comment>
<dbReference type="GO" id="GO:0001530">
    <property type="term" value="F:lipopolysaccharide binding"/>
    <property type="evidence" value="ECO:0007669"/>
    <property type="project" value="TreeGrafter"/>
</dbReference>
<name>A0A4R1G592_9PAST</name>
<evidence type="ECO:0000313" key="8">
    <source>
        <dbReference type="EMBL" id="TCK01971.1"/>
    </source>
</evidence>
<keyword evidence="9" id="KW-1185">Reference proteome</keyword>
<keyword evidence="3 6" id="KW-0564">Palmitate</keyword>
<reference evidence="8 9" key="1">
    <citation type="submission" date="2019-03" db="EMBL/GenBank/DDBJ databases">
        <title>Genomic Encyclopedia of Type Strains, Phase IV (KMG-IV): sequencing the most valuable type-strain genomes for metagenomic binning, comparative biology and taxonomic classification.</title>
        <authorList>
            <person name="Goeker M."/>
        </authorList>
    </citation>
    <scope>NUCLEOTIDE SEQUENCE [LARGE SCALE GENOMIC DNA]</scope>
    <source>
        <strain evidence="8 9">DSM 15534</strain>
    </source>
</reference>
<dbReference type="Gene3D" id="3.30.160.150">
    <property type="entry name" value="Lipoprotein like domain"/>
    <property type="match status" value="1"/>
</dbReference>
<gene>
    <name evidence="6" type="primary">lptE</name>
    <name evidence="8" type="ORF">EV694_0617</name>
</gene>
<evidence type="ECO:0000313" key="9">
    <source>
        <dbReference type="Proteomes" id="UP000294702"/>
    </source>
</evidence>
<feature type="signal peptide" evidence="7">
    <location>
        <begin position="1"/>
        <end position="24"/>
    </location>
</feature>
<comment type="subunit">
    <text evidence="6">Component of the lipopolysaccharide transport and assembly complex. Interacts with LptD.</text>
</comment>
<keyword evidence="1 6" id="KW-0732">Signal</keyword>
<dbReference type="AlphaFoldDB" id="A0A4R1G592"/>
<feature type="chain" id="PRO_5020746162" description="LPS-assembly lipoprotein LptE" evidence="7">
    <location>
        <begin position="25"/>
        <end position="169"/>
    </location>
</feature>
<accession>A0A4R1G592</accession>
<sequence length="169" mass="19133">MLKQLKTILIISSLSLLSACGFHFQNEQILPKEIQTIQLESSDPYSDMARALRNQLQLRNINIVENQNNVTVLRLNKTSTDSSVASVFKQGREAEKILILNVEASVKLPNHVAYPISAHVTRTFFDNSRAALAKSAEKEMIWRDMYEQAARQLIIKMAAIPHKITTEVQ</sequence>
<evidence type="ECO:0000256" key="3">
    <source>
        <dbReference type="ARBA" id="ARBA00023139"/>
    </source>
</evidence>
<keyword evidence="5 6" id="KW-0449">Lipoprotein</keyword>
<evidence type="ECO:0000256" key="6">
    <source>
        <dbReference type="HAMAP-Rule" id="MF_01186"/>
    </source>
</evidence>
<evidence type="ECO:0000256" key="5">
    <source>
        <dbReference type="ARBA" id="ARBA00023288"/>
    </source>
</evidence>
<dbReference type="Proteomes" id="UP000294702">
    <property type="component" value="Unassembled WGS sequence"/>
</dbReference>
<dbReference type="InterPro" id="IPR007485">
    <property type="entry name" value="LPS_assembly_LptE"/>
</dbReference>
<evidence type="ECO:0000256" key="2">
    <source>
        <dbReference type="ARBA" id="ARBA00023136"/>
    </source>
</evidence>
<keyword evidence="4 6" id="KW-0998">Cell outer membrane</keyword>
<evidence type="ECO:0000256" key="4">
    <source>
        <dbReference type="ARBA" id="ARBA00023237"/>
    </source>
</evidence>
<comment type="caution">
    <text evidence="8">The sequence shown here is derived from an EMBL/GenBank/DDBJ whole genome shotgun (WGS) entry which is preliminary data.</text>
</comment>
<dbReference type="GO" id="GO:0015920">
    <property type="term" value="P:lipopolysaccharide transport"/>
    <property type="evidence" value="ECO:0007669"/>
    <property type="project" value="TreeGrafter"/>
</dbReference>